<feature type="compositionally biased region" description="Low complexity" evidence="1">
    <location>
        <begin position="350"/>
        <end position="375"/>
    </location>
</feature>
<feature type="compositionally biased region" description="Gly residues" evidence="1">
    <location>
        <begin position="1256"/>
        <end position="1270"/>
    </location>
</feature>
<feature type="region of interest" description="Disordered" evidence="1">
    <location>
        <begin position="444"/>
        <end position="618"/>
    </location>
</feature>
<feature type="compositionally biased region" description="Low complexity" evidence="1">
    <location>
        <begin position="692"/>
        <end position="712"/>
    </location>
</feature>
<feature type="compositionally biased region" description="Low complexity" evidence="1">
    <location>
        <begin position="885"/>
        <end position="898"/>
    </location>
</feature>
<dbReference type="InterPro" id="IPR019448">
    <property type="entry name" value="NT-C2"/>
</dbReference>
<feature type="compositionally biased region" description="Low complexity" evidence="1">
    <location>
        <begin position="732"/>
        <end position="752"/>
    </location>
</feature>
<evidence type="ECO:0000256" key="1">
    <source>
        <dbReference type="SAM" id="MobiDB-lite"/>
    </source>
</evidence>
<feature type="compositionally biased region" description="Gly residues" evidence="1">
    <location>
        <begin position="858"/>
        <end position="871"/>
    </location>
</feature>
<feature type="compositionally biased region" description="Basic and acidic residues" evidence="1">
    <location>
        <begin position="224"/>
        <end position="237"/>
    </location>
</feature>
<feature type="region of interest" description="Disordered" evidence="1">
    <location>
        <begin position="636"/>
        <end position="792"/>
    </location>
</feature>
<feature type="region of interest" description="Disordered" evidence="1">
    <location>
        <begin position="825"/>
        <end position="1089"/>
    </location>
</feature>
<name>A0A0G4G4F9_9ALVE</name>
<feature type="compositionally biased region" description="Gly residues" evidence="1">
    <location>
        <begin position="499"/>
        <end position="513"/>
    </location>
</feature>
<evidence type="ECO:0000259" key="2">
    <source>
        <dbReference type="PROSITE" id="PS51840"/>
    </source>
</evidence>
<gene>
    <name evidence="3" type="ORF">Cvel_549</name>
</gene>
<feature type="region of interest" description="Disordered" evidence="1">
    <location>
        <begin position="387"/>
        <end position="428"/>
    </location>
</feature>
<feature type="region of interest" description="Disordered" evidence="1">
    <location>
        <begin position="1340"/>
        <end position="1384"/>
    </location>
</feature>
<feature type="region of interest" description="Disordered" evidence="1">
    <location>
        <begin position="220"/>
        <end position="259"/>
    </location>
</feature>
<proteinExistence type="predicted"/>
<feature type="compositionally biased region" description="Polar residues" evidence="1">
    <location>
        <begin position="973"/>
        <end position="985"/>
    </location>
</feature>
<feature type="compositionally biased region" description="Low complexity" evidence="1">
    <location>
        <begin position="671"/>
        <end position="681"/>
    </location>
</feature>
<feature type="compositionally biased region" description="Polar residues" evidence="1">
    <location>
        <begin position="515"/>
        <end position="525"/>
    </location>
</feature>
<feature type="compositionally biased region" description="Low complexity" evidence="1">
    <location>
        <begin position="944"/>
        <end position="955"/>
    </location>
</feature>
<evidence type="ECO:0000313" key="3">
    <source>
        <dbReference type="EMBL" id="CEM23272.1"/>
    </source>
</evidence>
<sequence length="1384" mass="139123">MAVHLQSLKYEFEIWVRRLADIPDVFDGELAVCVKKGALSQKTPFAAPRGGVIEWDSCLTIQSWISMCSPDGITVAPEKKFCWLQLVPRVGGGKVGVVELDLSAFIDRAELTEELSFDVLDSSRSKTASRHHSDDPNVSLGVQGAEERGLLQQQQQQPPRIFSQRSYSFTSSVGEGLAGSRLILHIQARPCPTSTDPVAFLAADTPLAYASASAASMSLEGGLSEERRTSADSHEDPALFLPPLGPQHTWRKSSNESEHALLHPSLRPHLLQTPTQQQQQNQPQAALPGGQQTQQQQQQQQQSQQTQAGATPSAQPAAQPFLSHSRLTMGPSSFLQGGPRLSHTSVPSGSAPSSATQQRQQSQQQQAQTGGLMGAVSASVSAGGAAAASSSSVQHSRKSSHGSDMSMSLSTGGGPAGAGSGGNQGVDAMFPHARLLPSLLSQPLTAAVPSGSGTTPPSSVQGAGPTPGSWALSSSHRERGWSEDVGGGGAFRGKEEGARGAGGTGGVGGGAGGTDSTSRSLQSAVDTEEIERLLEILHAQTPSTSAASQARARGGESSGDHSESGGGGEVAGDGKEKGSHLSGDTRVPLSASVSATGGVAGGASASGTGGGAGAMPPTLVQSLGALLADYKRLQQEAAEKGEAYEKARDALNRAQHENETLKEMADLAMGRLSSSKSSFTSGRRRSSPLVLSAHASSADGQSSSSSSSQQQQEGPQATPSLVPPAAKEGRGAAEALQAIAAAAPASSSSSVIVREERERESTVTSDSGREIHEGKGGEGSSPSPKDRFDDFEIGIDAEEFEGGDDGGRFSNVTVLNAAVVRPHGRNLALAPGGGSDPPSRVQQSGAAQPSSVSVQARGFGGTGEETGGLPGGTDDVASGLKEGGRSPSPLLGLSSSSHGQEEEGSEGGSGPTTGGSSRMLSPKVPQQHTQHDRRLSESSSTGRAPQGQPAAPAGQHPGGGLLSNRQALDEASVPSSGIESTSTTIHLRGQMAGLFVSDRQGGNAGGSDPSLPDHGRGQNVSREDHPHTVIGGGMSRGGHLAGRPYGSVVSSVAHSIPASPPPGRVMAAAGGGAVPLQPQPPLTPSTQPSDLLEMLKSAGPCGALSSDFAAMARNKSNSVRIRQVTGAMTRDGSATSASKGQVAHARTHQRSHTSSEFRPVAVDGGDGSHSPTRRGGTAGGGRLGLLPAESSNSSPSLPVTSSSPVSLPASVHGGESAPPRSAAPVLPPTVGQRYSPSALPPSQRPPGASGLSPGKAEGGGQRGGLSLGGAISGGSADKSLSSLLIEINADRDAVAARTRRAGGGTSTAAAGSTSAVVGATKGGSRLGMGIGGFLRGVVAGAGGSSGHQGGGNSMKAQAQTAGGGGGSRGVAGPSPKGKGKKGGG</sequence>
<accession>A0A0G4G4F9</accession>
<dbReference type="VEuPathDB" id="CryptoDB:Cvel_549"/>
<organism evidence="3">
    <name type="scientific">Chromera velia CCMP2878</name>
    <dbReference type="NCBI Taxonomy" id="1169474"/>
    <lineage>
        <taxon>Eukaryota</taxon>
        <taxon>Sar</taxon>
        <taxon>Alveolata</taxon>
        <taxon>Colpodellida</taxon>
        <taxon>Chromeraceae</taxon>
        <taxon>Chromera</taxon>
    </lineage>
</organism>
<feature type="compositionally biased region" description="Gly residues" evidence="1">
    <location>
        <begin position="1340"/>
        <end position="1352"/>
    </location>
</feature>
<feature type="compositionally biased region" description="Low complexity" evidence="1">
    <location>
        <begin position="449"/>
        <end position="459"/>
    </location>
</feature>
<feature type="compositionally biased region" description="Polar residues" evidence="1">
    <location>
        <begin position="840"/>
        <end position="854"/>
    </location>
</feature>
<feature type="compositionally biased region" description="Gly residues" evidence="1">
    <location>
        <begin position="1030"/>
        <end position="1040"/>
    </location>
</feature>
<feature type="region of interest" description="Disordered" evidence="1">
    <location>
        <begin position="1120"/>
        <end position="1270"/>
    </location>
</feature>
<feature type="compositionally biased region" description="Low complexity" evidence="1">
    <location>
        <begin position="273"/>
        <end position="320"/>
    </location>
</feature>
<feature type="compositionally biased region" description="Basic and acidic residues" evidence="1">
    <location>
        <begin position="753"/>
        <end position="776"/>
    </location>
</feature>
<reference evidence="3" key="1">
    <citation type="submission" date="2014-11" db="EMBL/GenBank/DDBJ databases">
        <authorList>
            <person name="Otto D Thomas"/>
            <person name="Naeem Raeece"/>
        </authorList>
    </citation>
    <scope>NUCLEOTIDE SEQUENCE</scope>
</reference>
<feature type="domain" description="C2 NT-type" evidence="2">
    <location>
        <begin position="1"/>
        <end position="146"/>
    </location>
</feature>
<feature type="compositionally biased region" description="Basic and acidic residues" evidence="1">
    <location>
        <begin position="636"/>
        <end position="665"/>
    </location>
</feature>
<feature type="compositionally biased region" description="Low complexity" evidence="1">
    <location>
        <begin position="590"/>
        <end position="606"/>
    </location>
</feature>
<dbReference type="EMBL" id="CDMZ01000883">
    <property type="protein sequence ID" value="CEM23272.1"/>
    <property type="molecule type" value="Genomic_DNA"/>
</dbReference>
<feature type="compositionally biased region" description="Gly residues" evidence="1">
    <location>
        <begin position="411"/>
        <end position="424"/>
    </location>
</feature>
<protein>
    <recommendedName>
        <fullName evidence="2">C2 NT-type domain-containing protein</fullName>
    </recommendedName>
</protein>
<feature type="compositionally biased region" description="Basic and acidic residues" evidence="1">
    <location>
        <begin position="1011"/>
        <end position="1027"/>
    </location>
</feature>
<dbReference type="PROSITE" id="PS51840">
    <property type="entry name" value="C2_NT"/>
    <property type="match status" value="1"/>
</dbReference>
<feature type="region of interest" description="Disordered" evidence="1">
    <location>
        <begin position="273"/>
        <end position="375"/>
    </location>
</feature>
<feature type="compositionally biased region" description="Low complexity" evidence="1">
    <location>
        <begin position="539"/>
        <end position="552"/>
    </location>
</feature>
<feature type="compositionally biased region" description="Low complexity" evidence="1">
    <location>
        <begin position="1184"/>
        <end position="1211"/>
    </location>
</feature>